<evidence type="ECO:0000256" key="4">
    <source>
        <dbReference type="ARBA" id="ARBA00022833"/>
    </source>
</evidence>
<protein>
    <submittedName>
        <fullName evidence="7">DNA repair protein RadC</fullName>
    </submittedName>
</protein>
<dbReference type="InterPro" id="IPR037518">
    <property type="entry name" value="MPN"/>
</dbReference>
<accession>A0A7W5E2C8</accession>
<evidence type="ECO:0000313" key="7">
    <source>
        <dbReference type="EMBL" id="MBB3208938.1"/>
    </source>
</evidence>
<dbReference type="InterPro" id="IPR020891">
    <property type="entry name" value="UPF0758_CS"/>
</dbReference>
<dbReference type="Proteomes" id="UP000536179">
    <property type="component" value="Unassembled WGS sequence"/>
</dbReference>
<evidence type="ECO:0000256" key="5">
    <source>
        <dbReference type="ARBA" id="ARBA00023049"/>
    </source>
</evidence>
<organism evidence="7 8">
    <name type="scientific">Aporhodopirellula rubra</name>
    <dbReference type="NCBI Taxonomy" id="980271"/>
    <lineage>
        <taxon>Bacteria</taxon>
        <taxon>Pseudomonadati</taxon>
        <taxon>Planctomycetota</taxon>
        <taxon>Planctomycetia</taxon>
        <taxon>Pirellulales</taxon>
        <taxon>Pirellulaceae</taxon>
        <taxon>Aporhodopirellula</taxon>
    </lineage>
</organism>
<dbReference type="GO" id="GO:0008237">
    <property type="term" value="F:metallopeptidase activity"/>
    <property type="evidence" value="ECO:0007669"/>
    <property type="project" value="UniProtKB-KW"/>
</dbReference>
<dbReference type="GO" id="GO:0046872">
    <property type="term" value="F:metal ion binding"/>
    <property type="evidence" value="ECO:0007669"/>
    <property type="project" value="UniProtKB-KW"/>
</dbReference>
<dbReference type="InterPro" id="IPR001405">
    <property type="entry name" value="UPF0758"/>
</dbReference>
<dbReference type="AlphaFoldDB" id="A0A7W5E2C8"/>
<comment type="caution">
    <text evidence="7">The sequence shown here is derived from an EMBL/GenBank/DDBJ whole genome shotgun (WGS) entry which is preliminary data.</text>
</comment>
<proteinExistence type="predicted"/>
<dbReference type="PROSITE" id="PS01302">
    <property type="entry name" value="UPF0758"/>
    <property type="match status" value="1"/>
</dbReference>
<dbReference type="InterPro" id="IPR025657">
    <property type="entry name" value="RadC_JAB"/>
</dbReference>
<keyword evidence="3" id="KW-0378">Hydrolase</keyword>
<feature type="domain" description="MPN" evidence="6">
    <location>
        <begin position="200"/>
        <end position="324"/>
    </location>
</feature>
<reference evidence="7 8" key="1">
    <citation type="submission" date="2020-08" db="EMBL/GenBank/DDBJ databases">
        <title>Genomic Encyclopedia of Type Strains, Phase III (KMG-III): the genomes of soil and plant-associated and newly described type strains.</title>
        <authorList>
            <person name="Whitman W."/>
        </authorList>
    </citation>
    <scope>NUCLEOTIDE SEQUENCE [LARGE SCALE GENOMIC DNA]</scope>
    <source>
        <strain evidence="7 8">CECT 8075</strain>
    </source>
</reference>
<keyword evidence="8" id="KW-1185">Reference proteome</keyword>
<keyword evidence="4" id="KW-0862">Zinc</keyword>
<dbReference type="CDD" id="cd08071">
    <property type="entry name" value="MPN_DUF2466"/>
    <property type="match status" value="1"/>
</dbReference>
<dbReference type="Pfam" id="PF04002">
    <property type="entry name" value="RadC"/>
    <property type="match status" value="1"/>
</dbReference>
<keyword evidence="2" id="KW-0479">Metal-binding</keyword>
<dbReference type="PANTHER" id="PTHR30471:SF3">
    <property type="entry name" value="UPF0758 PROTEIN YEES-RELATED"/>
    <property type="match status" value="1"/>
</dbReference>
<gene>
    <name evidence="7" type="ORF">FHS27_004772</name>
</gene>
<evidence type="ECO:0000256" key="1">
    <source>
        <dbReference type="ARBA" id="ARBA00022670"/>
    </source>
</evidence>
<evidence type="ECO:0000256" key="2">
    <source>
        <dbReference type="ARBA" id="ARBA00022723"/>
    </source>
</evidence>
<dbReference type="RefSeq" id="WP_184307190.1">
    <property type="nucleotide sequence ID" value="NZ_JACHXU010000019.1"/>
</dbReference>
<dbReference type="EMBL" id="JACHXU010000019">
    <property type="protein sequence ID" value="MBB3208938.1"/>
    <property type="molecule type" value="Genomic_DNA"/>
</dbReference>
<evidence type="ECO:0000256" key="3">
    <source>
        <dbReference type="ARBA" id="ARBA00022801"/>
    </source>
</evidence>
<keyword evidence="5" id="KW-0482">Metalloprotease</keyword>
<sequence>MQRQLKFWDDGSEIQTEEQTIVTPIADAPLEQVEVTRNDLRELFVNPDRQHHYDGLPHEQWPAPEVNRDSITVDRVRNDIDGPAHRFEMRRHDYVEVYIDAETLGYGFVVGISNKRQQVRVAIAGDESETWFDTACVFPAIEHEAPKTNLTTTASDHVGETLGTLSVQEQVAMRVHKQTQYTSLKIVSLVRVGSMKGRHKLTSTKEACDFFRQYWQENPSPDQERFAVAYLDTKHTVQCVVAITQGTLDASLVHPREVFKPAFIEGSSAICLSHNHPSGDPTPSREDHAVTERLTEVGKIVGVTVLDHVVYADGTDEAVSLREC</sequence>
<dbReference type="Gene3D" id="3.40.140.10">
    <property type="entry name" value="Cytidine Deaminase, domain 2"/>
    <property type="match status" value="1"/>
</dbReference>
<dbReference type="PROSITE" id="PS50249">
    <property type="entry name" value="MPN"/>
    <property type="match status" value="1"/>
</dbReference>
<evidence type="ECO:0000313" key="8">
    <source>
        <dbReference type="Proteomes" id="UP000536179"/>
    </source>
</evidence>
<name>A0A7W5E2C8_9BACT</name>
<keyword evidence="1" id="KW-0645">Protease</keyword>
<dbReference type="GO" id="GO:0006508">
    <property type="term" value="P:proteolysis"/>
    <property type="evidence" value="ECO:0007669"/>
    <property type="project" value="UniProtKB-KW"/>
</dbReference>
<evidence type="ECO:0000259" key="6">
    <source>
        <dbReference type="PROSITE" id="PS50249"/>
    </source>
</evidence>
<dbReference type="PANTHER" id="PTHR30471">
    <property type="entry name" value="DNA REPAIR PROTEIN RADC"/>
    <property type="match status" value="1"/>
</dbReference>